<sequence length="241" mass="26011">MCNLPNDIHLFVNVVYFNNSHREAMPTMSLNKRFATDAGAPTSSLCSTKVAARETLASPLTATSVLRDADARERTVAIHGVVPNSIDALVEEMRNCGHITRVVRSKRCSTTLFVTFGSTLAAKAAVELQANAIVDGQRFAVTFGALPEDEEVDDENYTTATTKTTTLTSSSSPTFATRATELPTAAKVSRPLPPIAAVSAKFQKVKFSFLTCLPLADRWLLPLLVSSGSNDSSSRKRGREE</sequence>
<dbReference type="InterPro" id="IPR035979">
    <property type="entry name" value="RBD_domain_sf"/>
</dbReference>
<evidence type="ECO:0000313" key="2">
    <source>
        <dbReference type="Proteomes" id="UP000051952"/>
    </source>
</evidence>
<organism evidence="1 2">
    <name type="scientific">Bodo saltans</name>
    <name type="common">Flagellated protozoan</name>
    <dbReference type="NCBI Taxonomy" id="75058"/>
    <lineage>
        <taxon>Eukaryota</taxon>
        <taxon>Discoba</taxon>
        <taxon>Euglenozoa</taxon>
        <taxon>Kinetoplastea</taxon>
        <taxon>Metakinetoplastina</taxon>
        <taxon>Eubodonida</taxon>
        <taxon>Bodonidae</taxon>
        <taxon>Bodo</taxon>
    </lineage>
</organism>
<dbReference type="Proteomes" id="UP000051952">
    <property type="component" value="Unassembled WGS sequence"/>
</dbReference>
<dbReference type="VEuPathDB" id="TriTrypDB:BSAL_18090"/>
<gene>
    <name evidence="1" type="ORF">BSAL_18090</name>
</gene>
<reference evidence="2" key="1">
    <citation type="submission" date="2015-09" db="EMBL/GenBank/DDBJ databases">
        <authorList>
            <consortium name="Pathogen Informatics"/>
        </authorList>
    </citation>
    <scope>NUCLEOTIDE SEQUENCE [LARGE SCALE GENOMIC DNA]</scope>
    <source>
        <strain evidence="2">Lake Konstanz</strain>
    </source>
</reference>
<proteinExistence type="predicted"/>
<evidence type="ECO:0000313" key="1">
    <source>
        <dbReference type="EMBL" id="CUG88895.1"/>
    </source>
</evidence>
<dbReference type="SUPFAM" id="SSF54928">
    <property type="entry name" value="RNA-binding domain, RBD"/>
    <property type="match status" value="1"/>
</dbReference>
<evidence type="ECO:0008006" key="3">
    <source>
        <dbReference type="Google" id="ProtNLM"/>
    </source>
</evidence>
<name>A0A0S4JFT9_BODSA</name>
<dbReference type="GO" id="GO:0003676">
    <property type="term" value="F:nucleic acid binding"/>
    <property type="evidence" value="ECO:0007669"/>
    <property type="project" value="InterPro"/>
</dbReference>
<accession>A0A0S4JFT9</accession>
<keyword evidence="2" id="KW-1185">Reference proteome</keyword>
<protein>
    <recommendedName>
        <fullName evidence="3">RNA-binding protein</fullName>
    </recommendedName>
</protein>
<dbReference type="AlphaFoldDB" id="A0A0S4JFT9"/>
<dbReference type="EMBL" id="CYKH01001681">
    <property type="protein sequence ID" value="CUG88895.1"/>
    <property type="molecule type" value="Genomic_DNA"/>
</dbReference>